<protein>
    <submittedName>
        <fullName evidence="1">Uncharacterized protein</fullName>
    </submittedName>
</protein>
<dbReference type="EMBL" id="AP019300">
    <property type="protein sequence ID" value="BBH01387.1"/>
    <property type="molecule type" value="Genomic_DNA"/>
</dbReference>
<proteinExistence type="predicted"/>
<name>A0A4Y1RBN4_PRUDU</name>
<feature type="non-terminal residue" evidence="1">
    <location>
        <position position="1"/>
    </location>
</feature>
<gene>
    <name evidence="1" type="ORF">Prudu_011638</name>
</gene>
<reference evidence="1" key="1">
    <citation type="journal article" date="2019" name="Science">
        <title>Mutation of a bHLH transcription factor allowed almond domestication.</title>
        <authorList>
            <person name="Sanchez-Perez R."/>
            <person name="Pavan S."/>
            <person name="Mazzeo R."/>
            <person name="Moldovan C."/>
            <person name="Aiese Cigliano R."/>
            <person name="Del Cueto J."/>
            <person name="Ricciardi F."/>
            <person name="Lotti C."/>
            <person name="Ricciardi L."/>
            <person name="Dicenta F."/>
            <person name="Lopez-Marques R.L."/>
            <person name="Lindberg Moller B."/>
        </authorList>
    </citation>
    <scope>NUCLEOTIDE SEQUENCE</scope>
</reference>
<organism evidence="1">
    <name type="scientific">Prunus dulcis</name>
    <name type="common">Almond</name>
    <name type="synonym">Amygdalus dulcis</name>
    <dbReference type="NCBI Taxonomy" id="3755"/>
    <lineage>
        <taxon>Eukaryota</taxon>
        <taxon>Viridiplantae</taxon>
        <taxon>Streptophyta</taxon>
        <taxon>Embryophyta</taxon>
        <taxon>Tracheophyta</taxon>
        <taxon>Spermatophyta</taxon>
        <taxon>Magnoliopsida</taxon>
        <taxon>eudicotyledons</taxon>
        <taxon>Gunneridae</taxon>
        <taxon>Pentapetalae</taxon>
        <taxon>rosids</taxon>
        <taxon>fabids</taxon>
        <taxon>Rosales</taxon>
        <taxon>Rosaceae</taxon>
        <taxon>Amygdaloideae</taxon>
        <taxon>Amygdaleae</taxon>
        <taxon>Prunus</taxon>
    </lineage>
</organism>
<sequence>IIIELREGFLIRLWNRRLKPNTFRKLKHSKPHLEPSEIKRSSRGEKSLCSCSLFLAAQVQLQFRRFKDIDKRALKTQVT</sequence>
<evidence type="ECO:0000313" key="1">
    <source>
        <dbReference type="EMBL" id="BBH01387.1"/>
    </source>
</evidence>
<accession>A0A4Y1RBN4</accession>
<dbReference type="AlphaFoldDB" id="A0A4Y1RBN4"/>